<dbReference type="RefSeq" id="WP_311673466.1">
    <property type="nucleotide sequence ID" value="NZ_JAVREQ010000010.1"/>
</dbReference>
<comment type="caution">
    <text evidence="1">The sequence shown here is derived from an EMBL/GenBank/DDBJ whole genome shotgun (WGS) entry which is preliminary data.</text>
</comment>
<accession>A0ABU2NRQ5</accession>
<dbReference type="Proteomes" id="UP001183414">
    <property type="component" value="Unassembled WGS sequence"/>
</dbReference>
<sequence length="140" mass="15577">MTLSSEKVVARRVPEGWQLSADGIEPFFTRRLEGALERAREEIALARDVPPDSLLPVLTYALGDALDRARRTTVQAQVDLHRAQLKVSSHLRWMAASLRDAGLTGRDAARVLNVSPQRFSQLLHSERPQCPDPSCVTCHP</sequence>
<evidence type="ECO:0008006" key="3">
    <source>
        <dbReference type="Google" id="ProtNLM"/>
    </source>
</evidence>
<name>A0ABU2NRQ5_9ACTN</name>
<gene>
    <name evidence="1" type="ORF">RM572_12905</name>
</gene>
<organism evidence="1 2">
    <name type="scientific">Streptomyces hazeniae</name>
    <dbReference type="NCBI Taxonomy" id="3075538"/>
    <lineage>
        <taxon>Bacteria</taxon>
        <taxon>Bacillati</taxon>
        <taxon>Actinomycetota</taxon>
        <taxon>Actinomycetes</taxon>
        <taxon>Kitasatosporales</taxon>
        <taxon>Streptomycetaceae</taxon>
        <taxon>Streptomyces</taxon>
    </lineage>
</organism>
<evidence type="ECO:0000313" key="1">
    <source>
        <dbReference type="EMBL" id="MDT0379666.1"/>
    </source>
</evidence>
<dbReference type="EMBL" id="JAVREQ010000010">
    <property type="protein sequence ID" value="MDT0379666.1"/>
    <property type="molecule type" value="Genomic_DNA"/>
</dbReference>
<keyword evidence="2" id="KW-1185">Reference proteome</keyword>
<proteinExistence type="predicted"/>
<protein>
    <recommendedName>
        <fullName evidence="3">Transcriptional regulator</fullName>
    </recommendedName>
</protein>
<evidence type="ECO:0000313" key="2">
    <source>
        <dbReference type="Proteomes" id="UP001183414"/>
    </source>
</evidence>
<reference evidence="2" key="1">
    <citation type="submission" date="2023-07" db="EMBL/GenBank/DDBJ databases">
        <title>30 novel species of actinomycetes from the DSMZ collection.</title>
        <authorList>
            <person name="Nouioui I."/>
        </authorList>
    </citation>
    <scope>NUCLEOTIDE SEQUENCE [LARGE SCALE GENOMIC DNA]</scope>
    <source>
        <strain evidence="2">DSM 42041</strain>
    </source>
</reference>